<sequence>MHPDNNKNGKKNEGQQILYNYDEMNYGNEDKTKLYIMNNYDEVGTKCNYKEYMSYNMNPHEYGKREDVNINGNNINNINNINSMNNINNINSINSINNNNINNSYNSYNNCKYINNNNNNDYNNFSRHGEKQKNINNLDTLNETCDDTPSCPHSKNTRRKDDIVRDSYSSDKKKENMENFAKVKITKEIIIILTNTRRRCKKVKNAMGLQRKQTNIHTR</sequence>
<feature type="compositionally biased region" description="Basic and acidic residues" evidence="1">
    <location>
        <begin position="159"/>
        <end position="174"/>
    </location>
</feature>
<dbReference type="KEGG" id="pfd:PFDG_05519"/>
<evidence type="ECO:0000313" key="3">
    <source>
        <dbReference type="Proteomes" id="UP000054282"/>
    </source>
</evidence>
<reference evidence="3" key="1">
    <citation type="submission" date="2006-09" db="EMBL/GenBank/DDBJ databases">
        <title>Annotation of Plasmodium falciparum Dd2.</title>
        <authorList>
            <consortium name="The Broad Institute Genome Sequencing Platform"/>
            <person name="Volkman S.K."/>
            <person name="Neafsey D.E."/>
            <person name="Dash A.P."/>
            <person name="Chitnis C.E."/>
            <person name="Hartl D.L."/>
            <person name="Young S.K."/>
            <person name="Zeng Q."/>
            <person name="Koehrsen M."/>
            <person name="Alvarado L."/>
            <person name="Berlin A."/>
            <person name="Borenstein D."/>
            <person name="Chapman S.B."/>
            <person name="Chen Z."/>
            <person name="Engels R."/>
            <person name="Freedman E."/>
            <person name="Gellesch M."/>
            <person name="Goldberg J."/>
            <person name="Griggs A."/>
            <person name="Gujja S."/>
            <person name="Heilman E.R."/>
            <person name="Heiman D.I."/>
            <person name="Howarth C."/>
            <person name="Jen D."/>
            <person name="Larson L."/>
            <person name="Mehta T."/>
            <person name="Neiman D."/>
            <person name="Park D."/>
            <person name="Pearson M."/>
            <person name="Roberts A."/>
            <person name="Saif S."/>
            <person name="Shea T."/>
            <person name="Shenoy N."/>
            <person name="Sisk P."/>
            <person name="Stolte C."/>
            <person name="Sykes S."/>
            <person name="Walk T."/>
            <person name="White J."/>
            <person name="Yandava C."/>
            <person name="Haas B."/>
            <person name="Henn M.R."/>
            <person name="Nusbaum C."/>
            <person name="Birren B."/>
        </authorList>
    </citation>
    <scope>NUCLEOTIDE SEQUENCE [LARGE SCALE GENOMIC DNA]</scope>
</reference>
<protein>
    <submittedName>
        <fullName evidence="2">Uncharacterized protein</fullName>
    </submittedName>
</protein>
<accession>A0A0L7M2Y6</accession>
<evidence type="ECO:0000256" key="1">
    <source>
        <dbReference type="SAM" id="MobiDB-lite"/>
    </source>
</evidence>
<feature type="region of interest" description="Disordered" evidence="1">
    <location>
        <begin position="145"/>
        <end position="174"/>
    </location>
</feature>
<dbReference type="AlphaFoldDB" id="A0A0L7M2Y6"/>
<name>A0A0L7M2Y6_PLAF4</name>
<proteinExistence type="predicted"/>
<dbReference type="EMBL" id="DS016473">
    <property type="protein sequence ID" value="KOB87183.1"/>
    <property type="molecule type" value="Genomic_DNA"/>
</dbReference>
<gene>
    <name evidence="2" type="ORF">PFDG_05519</name>
</gene>
<organism evidence="2 3">
    <name type="scientific">Plasmodium falciparum (isolate Dd2)</name>
    <dbReference type="NCBI Taxonomy" id="57267"/>
    <lineage>
        <taxon>Eukaryota</taxon>
        <taxon>Sar</taxon>
        <taxon>Alveolata</taxon>
        <taxon>Apicomplexa</taxon>
        <taxon>Aconoidasida</taxon>
        <taxon>Haemosporida</taxon>
        <taxon>Plasmodiidae</taxon>
        <taxon>Plasmodium</taxon>
        <taxon>Plasmodium (Laverania)</taxon>
    </lineage>
</organism>
<dbReference type="Proteomes" id="UP000054282">
    <property type="component" value="Unassembled WGS sequence"/>
</dbReference>
<reference evidence="3" key="2">
    <citation type="submission" date="2006-09" db="EMBL/GenBank/DDBJ databases">
        <title>The genome sequence of Plasmodium falciparum Dd2.</title>
        <authorList>
            <consortium name="The Broad Institute Genome Sequencing Platform"/>
            <person name="Birren B."/>
            <person name="Lander E."/>
            <person name="Galagan J."/>
            <person name="Nusbaum C."/>
            <person name="Devon K."/>
            <person name="Henn M."/>
            <person name="Jaffe D."/>
            <person name="Butler J."/>
            <person name="Alvarez P."/>
            <person name="Gnerre S."/>
            <person name="Grabherr M."/>
            <person name="Kleber M."/>
            <person name="Mauceli E."/>
            <person name="Brockman W."/>
            <person name="MacCallum I.A."/>
            <person name="Rounsley S."/>
            <person name="Young S."/>
            <person name="LaButti K."/>
            <person name="Pushparaj V."/>
            <person name="DeCaprio D."/>
            <person name="Crawford M."/>
            <person name="Koehrsen M."/>
            <person name="Engels R."/>
            <person name="Montgomery P."/>
            <person name="Pearson M."/>
            <person name="Howarth C."/>
            <person name="Larson L."/>
            <person name="Luoma S."/>
            <person name="White J."/>
            <person name="Kodira C."/>
            <person name="Zeng Q."/>
            <person name="O'Leary S."/>
            <person name="Yandava C."/>
            <person name="Alvarado L."/>
            <person name="Wirth D."/>
            <person name="Volkman S."/>
            <person name="Hartl D."/>
        </authorList>
    </citation>
    <scope>NUCLEOTIDE SEQUENCE [LARGE SCALE GENOMIC DNA]</scope>
</reference>
<evidence type="ECO:0000313" key="2">
    <source>
        <dbReference type="EMBL" id="KOB87183.1"/>
    </source>
</evidence>